<dbReference type="Proteomes" id="UP000249789">
    <property type="component" value="Unassembled WGS sequence"/>
</dbReference>
<dbReference type="AlphaFoldDB" id="A0A8G1VTM0"/>
<accession>A0A8G1VTM0</accession>
<dbReference type="EMBL" id="KZ824700">
    <property type="protein sequence ID" value="RAK72227.1"/>
    <property type="molecule type" value="Genomic_DNA"/>
</dbReference>
<name>A0A8G1VTM0_9EURO</name>
<evidence type="ECO:0000313" key="3">
    <source>
        <dbReference type="Proteomes" id="UP000249789"/>
    </source>
</evidence>
<dbReference type="VEuPathDB" id="FungiDB:BO72DRAFT_452933"/>
<keyword evidence="1" id="KW-1133">Transmembrane helix</keyword>
<evidence type="ECO:0000313" key="2">
    <source>
        <dbReference type="EMBL" id="RAK72227.1"/>
    </source>
</evidence>
<gene>
    <name evidence="2" type="ORF">BO72DRAFT_452933</name>
</gene>
<reference evidence="2 3" key="1">
    <citation type="submission" date="2018-02" db="EMBL/GenBank/DDBJ databases">
        <title>The genomes of Aspergillus section Nigri reveals drivers in fungal speciation.</title>
        <authorList>
            <consortium name="DOE Joint Genome Institute"/>
            <person name="Vesth T.C."/>
            <person name="Nybo J."/>
            <person name="Theobald S."/>
            <person name="Brandl J."/>
            <person name="Frisvad J.C."/>
            <person name="Nielsen K.F."/>
            <person name="Lyhne E.K."/>
            <person name="Kogle M.E."/>
            <person name="Kuo A."/>
            <person name="Riley R."/>
            <person name="Clum A."/>
            <person name="Nolan M."/>
            <person name="Lipzen A."/>
            <person name="Salamov A."/>
            <person name="Henrissat B."/>
            <person name="Wiebenga A."/>
            <person name="De vries R.P."/>
            <person name="Grigoriev I.V."/>
            <person name="Mortensen U.H."/>
            <person name="Andersen M.R."/>
            <person name="Baker S.E."/>
        </authorList>
    </citation>
    <scope>NUCLEOTIDE SEQUENCE [LARGE SCALE GENOMIC DNA]</scope>
    <source>
        <strain evidence="2 3">CBS 313.89</strain>
    </source>
</reference>
<sequence>MYGSDHINCKQSPSLDPLSTTLFRTESLRNYCLLPVHNQNRAEPAHHAVWPTSHPVLSCKRFGNAEYSIPFSSAGPLYAHGRVSLIAKHGGSNISSCYAITPVVLSLHMLLSVLAWTMVLAVSRLCPGWFVSCCRPSPML</sequence>
<keyword evidence="1" id="KW-0812">Transmembrane</keyword>
<keyword evidence="1" id="KW-0472">Membrane</keyword>
<evidence type="ECO:0000256" key="1">
    <source>
        <dbReference type="SAM" id="Phobius"/>
    </source>
</evidence>
<dbReference type="RefSeq" id="XP_040796239.1">
    <property type="nucleotide sequence ID" value="XM_040945852.1"/>
</dbReference>
<keyword evidence="3" id="KW-1185">Reference proteome</keyword>
<protein>
    <submittedName>
        <fullName evidence="2">Uncharacterized protein</fullName>
    </submittedName>
</protein>
<organism evidence="2 3">
    <name type="scientific">Aspergillus fijiensis CBS 313.89</name>
    <dbReference type="NCBI Taxonomy" id="1448319"/>
    <lineage>
        <taxon>Eukaryota</taxon>
        <taxon>Fungi</taxon>
        <taxon>Dikarya</taxon>
        <taxon>Ascomycota</taxon>
        <taxon>Pezizomycotina</taxon>
        <taxon>Eurotiomycetes</taxon>
        <taxon>Eurotiomycetidae</taxon>
        <taxon>Eurotiales</taxon>
        <taxon>Aspergillaceae</taxon>
        <taxon>Aspergillus</taxon>
    </lineage>
</organism>
<dbReference type="GeneID" id="63863185"/>
<feature type="transmembrane region" description="Helical" evidence="1">
    <location>
        <begin position="98"/>
        <end position="122"/>
    </location>
</feature>
<proteinExistence type="predicted"/>